<dbReference type="SMART" id="SM00822">
    <property type="entry name" value="PKS_KR"/>
    <property type="match status" value="1"/>
</dbReference>
<protein>
    <submittedName>
        <fullName evidence="4">NAD(P)-dependent dehydrogenase (Short-subunit alcohol dehydrogenase family)</fullName>
    </submittedName>
</protein>
<comment type="caution">
    <text evidence="4">The sequence shown here is derived from an EMBL/GenBank/DDBJ whole genome shotgun (WGS) entry which is preliminary data.</text>
</comment>
<name>A0A7W6ZW66_9HYPH</name>
<dbReference type="OrthoDB" id="9781689at2"/>
<dbReference type="AlphaFoldDB" id="A0A7W6ZW66"/>
<evidence type="ECO:0000313" key="5">
    <source>
        <dbReference type="Proteomes" id="UP000543836"/>
    </source>
</evidence>
<gene>
    <name evidence="4" type="ORF">GGE60_003429</name>
</gene>
<dbReference type="Pfam" id="PF00106">
    <property type="entry name" value="adh_short"/>
    <property type="match status" value="1"/>
</dbReference>
<sequence length="335" mass="36528">MSTRNNHPVVVITGASAGVGRAVVRRFSGDGAKIALIARGRDGLDATAREVEDAGGTALVLPCDVADASAMEHAAEATEDALGPIDIWINVAFAGILSRFVDIAPEDYRRVTDVTYHGQVNGTRAALKRMLPRNRGSIVLTGSALAYRGIPLQSAYCGAKHAIQGFQDALRAELFHARSRVHISMVQLPGINTPQFDWIKTNLPMKPKPASPPYQPEVAAEAIHFAAFHKRKQIMVGLPTLEAIWGDRLASPLLDHYLGRTGFKGQQDVERIAYDRQDNLWQPVPGDHGAHGRFDAEARRFSLQLLLTMKRNWLIAGVLAAGLGVLASRRNRELQ</sequence>
<evidence type="ECO:0000259" key="3">
    <source>
        <dbReference type="SMART" id="SM00822"/>
    </source>
</evidence>
<organism evidence="4 5">
    <name type="scientific">Rhizobium leucaenae</name>
    <dbReference type="NCBI Taxonomy" id="29450"/>
    <lineage>
        <taxon>Bacteria</taxon>
        <taxon>Pseudomonadati</taxon>
        <taxon>Pseudomonadota</taxon>
        <taxon>Alphaproteobacteria</taxon>
        <taxon>Hyphomicrobiales</taxon>
        <taxon>Rhizobiaceae</taxon>
        <taxon>Rhizobium/Agrobacterium group</taxon>
        <taxon>Rhizobium</taxon>
    </lineage>
</organism>
<evidence type="ECO:0000313" key="4">
    <source>
        <dbReference type="EMBL" id="MBB4569305.1"/>
    </source>
</evidence>
<dbReference type="PANTHER" id="PTHR44196">
    <property type="entry name" value="DEHYDROGENASE/REDUCTASE SDR FAMILY MEMBER 7B"/>
    <property type="match status" value="1"/>
</dbReference>
<evidence type="ECO:0000256" key="1">
    <source>
        <dbReference type="ARBA" id="ARBA00006484"/>
    </source>
</evidence>
<accession>A0A7W6ZW66</accession>
<dbReference type="RefSeq" id="WP_028752652.1">
    <property type="nucleotide sequence ID" value="NZ_JACIIG010000008.1"/>
</dbReference>
<feature type="domain" description="Ketoreductase" evidence="3">
    <location>
        <begin position="8"/>
        <end position="194"/>
    </location>
</feature>
<reference evidence="4 5" key="1">
    <citation type="submission" date="2020-08" db="EMBL/GenBank/DDBJ databases">
        <title>Genomic Encyclopedia of Type Strains, Phase IV (KMG-V): Genome sequencing to study the core and pangenomes of soil and plant-associated prokaryotes.</title>
        <authorList>
            <person name="Whitman W."/>
        </authorList>
    </citation>
    <scope>NUCLEOTIDE SEQUENCE [LARGE SCALE GENOMIC DNA]</scope>
    <source>
        <strain evidence="4 5">SEMIA 492</strain>
    </source>
</reference>
<dbReference type="InterPro" id="IPR002347">
    <property type="entry name" value="SDR_fam"/>
</dbReference>
<dbReference type="Proteomes" id="UP000543836">
    <property type="component" value="Unassembled WGS sequence"/>
</dbReference>
<dbReference type="PROSITE" id="PS00061">
    <property type="entry name" value="ADH_SHORT"/>
    <property type="match status" value="1"/>
</dbReference>
<dbReference type="SUPFAM" id="SSF51735">
    <property type="entry name" value="NAD(P)-binding Rossmann-fold domains"/>
    <property type="match status" value="1"/>
</dbReference>
<dbReference type="InterPro" id="IPR036291">
    <property type="entry name" value="NAD(P)-bd_dom_sf"/>
</dbReference>
<dbReference type="GO" id="GO:0016020">
    <property type="term" value="C:membrane"/>
    <property type="evidence" value="ECO:0007669"/>
    <property type="project" value="TreeGrafter"/>
</dbReference>
<keyword evidence="2" id="KW-0560">Oxidoreductase</keyword>
<dbReference type="Gene3D" id="3.40.50.720">
    <property type="entry name" value="NAD(P)-binding Rossmann-like Domain"/>
    <property type="match status" value="1"/>
</dbReference>
<dbReference type="EMBL" id="JACIIG010000008">
    <property type="protein sequence ID" value="MBB4569305.1"/>
    <property type="molecule type" value="Genomic_DNA"/>
</dbReference>
<dbReference type="PANTHER" id="PTHR44196:SF1">
    <property type="entry name" value="DEHYDROGENASE_REDUCTASE SDR FAMILY MEMBER 7B"/>
    <property type="match status" value="1"/>
</dbReference>
<comment type="similarity">
    <text evidence="1">Belongs to the short-chain dehydrogenases/reductases (SDR) family.</text>
</comment>
<dbReference type="PRINTS" id="PR00081">
    <property type="entry name" value="GDHRDH"/>
</dbReference>
<evidence type="ECO:0000256" key="2">
    <source>
        <dbReference type="ARBA" id="ARBA00023002"/>
    </source>
</evidence>
<dbReference type="GO" id="GO:0016491">
    <property type="term" value="F:oxidoreductase activity"/>
    <property type="evidence" value="ECO:0007669"/>
    <property type="project" value="UniProtKB-KW"/>
</dbReference>
<proteinExistence type="inferred from homology"/>
<dbReference type="NCBIfam" id="NF005495">
    <property type="entry name" value="PRK07109.1"/>
    <property type="match status" value="1"/>
</dbReference>
<dbReference type="InterPro" id="IPR057326">
    <property type="entry name" value="KR_dom"/>
</dbReference>
<dbReference type="InterPro" id="IPR020904">
    <property type="entry name" value="Sc_DH/Rdtase_CS"/>
</dbReference>
<keyword evidence="5" id="KW-1185">Reference proteome</keyword>